<dbReference type="Proteomes" id="UP000663891">
    <property type="component" value="Unassembled WGS sequence"/>
</dbReference>
<dbReference type="EMBL" id="CAJNOE010000296">
    <property type="protein sequence ID" value="CAF1128312.1"/>
    <property type="molecule type" value="Genomic_DNA"/>
</dbReference>
<dbReference type="EMBL" id="CAJNON010000299">
    <property type="protein sequence ID" value="CAF1179689.1"/>
    <property type="molecule type" value="Genomic_DNA"/>
</dbReference>
<proteinExistence type="predicted"/>
<gene>
    <name evidence="1" type="ORF">IZO911_LOCUS24542</name>
    <name evidence="4" type="ORF">KXQ929_LOCUS14495</name>
    <name evidence="3" type="ORF">OKA104_LOCUS14889</name>
    <name evidence="2" type="ORF">VCS650_LOCUS24416</name>
</gene>
<organism evidence="1 5">
    <name type="scientific">Adineta steineri</name>
    <dbReference type="NCBI Taxonomy" id="433720"/>
    <lineage>
        <taxon>Eukaryota</taxon>
        <taxon>Metazoa</taxon>
        <taxon>Spiralia</taxon>
        <taxon>Gnathifera</taxon>
        <taxon>Rotifera</taxon>
        <taxon>Eurotatoria</taxon>
        <taxon>Bdelloidea</taxon>
        <taxon>Adinetida</taxon>
        <taxon>Adinetidae</taxon>
        <taxon>Adineta</taxon>
    </lineage>
</organism>
<comment type="caution">
    <text evidence="1">The sequence shown here is derived from an EMBL/GenBank/DDBJ whole genome shotgun (WGS) entry which is preliminary data.</text>
</comment>
<evidence type="ECO:0000313" key="3">
    <source>
        <dbReference type="EMBL" id="CAF3737537.1"/>
    </source>
</evidence>
<dbReference type="Proteomes" id="UP000663860">
    <property type="component" value="Unassembled WGS sequence"/>
</dbReference>
<name>A0A814R3U4_9BILA</name>
<dbReference type="Proteomes" id="UP000663881">
    <property type="component" value="Unassembled WGS sequence"/>
</dbReference>
<reference evidence="1" key="1">
    <citation type="submission" date="2021-02" db="EMBL/GenBank/DDBJ databases">
        <authorList>
            <person name="Nowell W R."/>
        </authorList>
    </citation>
    <scope>NUCLEOTIDE SEQUENCE</scope>
</reference>
<dbReference type="AlphaFoldDB" id="A0A814R3U4"/>
<dbReference type="EMBL" id="CAJOBB010000806">
    <property type="protein sequence ID" value="CAF3755587.1"/>
    <property type="molecule type" value="Genomic_DNA"/>
</dbReference>
<evidence type="ECO:0000313" key="2">
    <source>
        <dbReference type="EMBL" id="CAF1179689.1"/>
    </source>
</evidence>
<evidence type="ECO:0000313" key="5">
    <source>
        <dbReference type="Proteomes" id="UP000663860"/>
    </source>
</evidence>
<sequence length="253" mass="29785">MSSSELEYDHMIVWLDQNIASADCCRQLKKAFSTTINPENRISTNIDELDICNLIRENSNNEQTSFLQVPFIFRLFSDVEPCLDFLIENARKKRIFFLTSGSLGEKIVPKILEEHQEIFQDENNKLYEDSIYIFCADMVKHGQWAIDYLDLDCIKMENDDQTLLSRLTRDIAKYFLFKGKQFKENSNDLLSSLEKATKYFTWAKELYHRAQTIIKTHTSTNMINEIDQLIIQTQFQIKQIKNDNDDEQFGEEN</sequence>
<dbReference type="Proteomes" id="UP000663868">
    <property type="component" value="Unassembled WGS sequence"/>
</dbReference>
<accession>A0A814R3U4</accession>
<evidence type="ECO:0000313" key="4">
    <source>
        <dbReference type="EMBL" id="CAF3755587.1"/>
    </source>
</evidence>
<protein>
    <submittedName>
        <fullName evidence="1">Uncharacterized protein</fullName>
    </submittedName>
</protein>
<dbReference type="EMBL" id="CAJOAY010000801">
    <property type="protein sequence ID" value="CAF3737537.1"/>
    <property type="molecule type" value="Genomic_DNA"/>
</dbReference>
<dbReference type="OrthoDB" id="9992033at2759"/>
<evidence type="ECO:0000313" key="1">
    <source>
        <dbReference type="EMBL" id="CAF1128312.1"/>
    </source>
</evidence>